<dbReference type="EMBL" id="CAJVQC010053004">
    <property type="protein sequence ID" value="CAG8792321.1"/>
    <property type="molecule type" value="Genomic_DNA"/>
</dbReference>
<evidence type="ECO:0000313" key="1">
    <source>
        <dbReference type="EMBL" id="CAG8792321.1"/>
    </source>
</evidence>
<sequence length="86" mass="10389">MFQKFIKIQKELLPQFLKETKTRFMDLKKIAIISSSPPMDDTIDNYKKTDLRKLLNFYTLTINERKINKIVWNYSEYYFAIGRSDV</sequence>
<gene>
    <name evidence="1" type="ORF">RPERSI_LOCUS19382</name>
</gene>
<evidence type="ECO:0000313" key="2">
    <source>
        <dbReference type="Proteomes" id="UP000789920"/>
    </source>
</evidence>
<organism evidence="1 2">
    <name type="scientific">Racocetra persica</name>
    <dbReference type="NCBI Taxonomy" id="160502"/>
    <lineage>
        <taxon>Eukaryota</taxon>
        <taxon>Fungi</taxon>
        <taxon>Fungi incertae sedis</taxon>
        <taxon>Mucoromycota</taxon>
        <taxon>Glomeromycotina</taxon>
        <taxon>Glomeromycetes</taxon>
        <taxon>Diversisporales</taxon>
        <taxon>Gigasporaceae</taxon>
        <taxon>Racocetra</taxon>
    </lineage>
</organism>
<keyword evidence="2" id="KW-1185">Reference proteome</keyword>
<proteinExistence type="predicted"/>
<feature type="non-terminal residue" evidence="1">
    <location>
        <position position="86"/>
    </location>
</feature>
<reference evidence="1" key="1">
    <citation type="submission" date="2021-06" db="EMBL/GenBank/DDBJ databases">
        <authorList>
            <person name="Kallberg Y."/>
            <person name="Tangrot J."/>
            <person name="Rosling A."/>
        </authorList>
    </citation>
    <scope>NUCLEOTIDE SEQUENCE</scope>
    <source>
        <strain evidence="1">MA461A</strain>
    </source>
</reference>
<dbReference type="Proteomes" id="UP000789920">
    <property type="component" value="Unassembled WGS sequence"/>
</dbReference>
<comment type="caution">
    <text evidence="1">The sequence shown here is derived from an EMBL/GenBank/DDBJ whole genome shotgun (WGS) entry which is preliminary data.</text>
</comment>
<protein>
    <submittedName>
        <fullName evidence="1">27448_t:CDS:1</fullName>
    </submittedName>
</protein>
<accession>A0ACA9RGL9</accession>
<name>A0ACA9RGL9_9GLOM</name>